<feature type="region of interest" description="Disordered" evidence="1">
    <location>
        <begin position="30"/>
        <end position="59"/>
    </location>
</feature>
<feature type="chain" id="PRO_5046619445" evidence="2">
    <location>
        <begin position="23"/>
        <end position="197"/>
    </location>
</feature>
<evidence type="ECO:0000256" key="1">
    <source>
        <dbReference type="SAM" id="MobiDB-lite"/>
    </source>
</evidence>
<dbReference type="Proteomes" id="UP000655570">
    <property type="component" value="Unassembled WGS sequence"/>
</dbReference>
<feature type="signal peptide" evidence="2">
    <location>
        <begin position="1"/>
        <end position="22"/>
    </location>
</feature>
<evidence type="ECO:0000313" key="3">
    <source>
        <dbReference type="EMBL" id="MBD7981980.1"/>
    </source>
</evidence>
<protein>
    <submittedName>
        <fullName evidence="3">Uncharacterized protein</fullName>
    </submittedName>
</protein>
<accession>A0ABR8U1T2</accession>
<keyword evidence="4" id="KW-1185">Reference proteome</keyword>
<dbReference type="PROSITE" id="PS51257">
    <property type="entry name" value="PROKAR_LIPOPROTEIN"/>
    <property type="match status" value="1"/>
</dbReference>
<gene>
    <name evidence="3" type="ORF">H9641_14815</name>
</gene>
<organism evidence="3 4">
    <name type="scientific">Oerskovia merdavium</name>
    <dbReference type="NCBI Taxonomy" id="2762227"/>
    <lineage>
        <taxon>Bacteria</taxon>
        <taxon>Bacillati</taxon>
        <taxon>Actinomycetota</taxon>
        <taxon>Actinomycetes</taxon>
        <taxon>Micrococcales</taxon>
        <taxon>Cellulomonadaceae</taxon>
        <taxon>Oerskovia</taxon>
    </lineage>
</organism>
<proteinExistence type="predicted"/>
<sequence length="197" mass="20550">MRTSAHRTITATALAVSLVALTGCSLLPGGEPAPSGTQSQAARAPGTNAQPAAAPTVSPVDPDAVVLEQTLDIPGRPGDTVRVGIESLTVRGDLTELRVIFTPTGSADDGGERSVYELTGATSFDAALVDRENLKKYVQLVDENYDEMGSSIFTTTAVGGESVRWTGVFAGIEDDVATLDVSVVDSWPTFENIPVTR</sequence>
<evidence type="ECO:0000256" key="2">
    <source>
        <dbReference type="SAM" id="SignalP"/>
    </source>
</evidence>
<comment type="caution">
    <text evidence="3">The sequence shown here is derived from an EMBL/GenBank/DDBJ whole genome shotgun (WGS) entry which is preliminary data.</text>
</comment>
<evidence type="ECO:0000313" key="4">
    <source>
        <dbReference type="Proteomes" id="UP000655570"/>
    </source>
</evidence>
<keyword evidence="2" id="KW-0732">Signal</keyword>
<reference evidence="3 4" key="1">
    <citation type="submission" date="2020-08" db="EMBL/GenBank/DDBJ databases">
        <title>A Genomic Blueprint of the Chicken Gut Microbiome.</title>
        <authorList>
            <person name="Gilroy R."/>
            <person name="Ravi A."/>
            <person name="Getino M."/>
            <person name="Pursley I."/>
            <person name="Horton D.L."/>
            <person name="Alikhan N.-F."/>
            <person name="Baker D."/>
            <person name="Gharbi K."/>
            <person name="Hall N."/>
            <person name="Watson M."/>
            <person name="Adriaenssens E.M."/>
            <person name="Foster-Nyarko E."/>
            <person name="Jarju S."/>
            <person name="Secka A."/>
            <person name="Antonio M."/>
            <person name="Oren A."/>
            <person name="Chaudhuri R."/>
            <person name="La Ragione R.M."/>
            <person name="Hildebrand F."/>
            <person name="Pallen M.J."/>
        </authorList>
    </citation>
    <scope>NUCLEOTIDE SEQUENCE [LARGE SCALE GENOMIC DNA]</scope>
    <source>
        <strain evidence="3 4">Sa2CUA9</strain>
    </source>
</reference>
<name>A0ABR8U1T2_9CELL</name>
<dbReference type="EMBL" id="JACSQF010000016">
    <property type="protein sequence ID" value="MBD7981980.1"/>
    <property type="molecule type" value="Genomic_DNA"/>
</dbReference>
<dbReference type="RefSeq" id="WP_191805112.1">
    <property type="nucleotide sequence ID" value="NZ_JACSQF010000016.1"/>
</dbReference>